<dbReference type="EMBL" id="CABPRJ010000118">
    <property type="protein sequence ID" value="VVC27449.1"/>
    <property type="molecule type" value="Genomic_DNA"/>
</dbReference>
<dbReference type="Proteomes" id="UP000325440">
    <property type="component" value="Unassembled WGS sequence"/>
</dbReference>
<organism evidence="1 2">
    <name type="scientific">Cinara cedri</name>
    <dbReference type="NCBI Taxonomy" id="506608"/>
    <lineage>
        <taxon>Eukaryota</taxon>
        <taxon>Metazoa</taxon>
        <taxon>Ecdysozoa</taxon>
        <taxon>Arthropoda</taxon>
        <taxon>Hexapoda</taxon>
        <taxon>Insecta</taxon>
        <taxon>Pterygota</taxon>
        <taxon>Neoptera</taxon>
        <taxon>Paraneoptera</taxon>
        <taxon>Hemiptera</taxon>
        <taxon>Sternorrhyncha</taxon>
        <taxon>Aphidomorpha</taxon>
        <taxon>Aphidoidea</taxon>
        <taxon>Aphididae</taxon>
        <taxon>Lachninae</taxon>
        <taxon>Cinara</taxon>
    </lineage>
</organism>
<keyword evidence="2" id="KW-1185">Reference proteome</keyword>
<keyword evidence="1" id="KW-0808">Transferase</keyword>
<dbReference type="AlphaFoldDB" id="A0A5E4M7S2"/>
<proteinExistence type="predicted"/>
<dbReference type="PANTHER" id="PTHR11439">
    <property type="entry name" value="GAG-POL-RELATED RETROTRANSPOSON"/>
    <property type="match status" value="1"/>
</dbReference>
<reference evidence="1 2" key="1">
    <citation type="submission" date="2019-08" db="EMBL/GenBank/DDBJ databases">
        <authorList>
            <person name="Alioto T."/>
            <person name="Alioto T."/>
            <person name="Gomez Garrido J."/>
        </authorList>
    </citation>
    <scope>NUCLEOTIDE SEQUENCE [LARGE SCALE GENOMIC DNA]</scope>
</reference>
<name>A0A5E4M7S2_9HEMI</name>
<evidence type="ECO:0000313" key="1">
    <source>
        <dbReference type="EMBL" id="VVC27449.1"/>
    </source>
</evidence>
<dbReference type="OrthoDB" id="6629679at2759"/>
<gene>
    <name evidence="1" type="ORF">CINCED_3A009177</name>
</gene>
<evidence type="ECO:0000313" key="2">
    <source>
        <dbReference type="Proteomes" id="UP000325440"/>
    </source>
</evidence>
<keyword evidence="1" id="KW-0695">RNA-directed DNA polymerase</keyword>
<protein>
    <submittedName>
        <fullName evidence="1">Reverse transcriptase, RNA-dependent DNA polymerase</fullName>
    </submittedName>
</protein>
<sequence length="196" mass="22607">ENNNILIVPIFVNGGLVAATSNEDVNILINYLKQHFNITKGELKQFLGTEIEQKSDRSFVMHQWLYCKIILEKFNITKANSIQKPADPQHSLDDKKQIPNLTMNLVRYVEDPKKHWTAVKRISKYLKGTINFGLLFSSRQTFLLNGYNDADYAGDLDTRRLGTTDSEYMTISQAIQELIWLKLFLAYLQYRPGQSS</sequence>
<keyword evidence="1" id="KW-0548">Nucleotidyltransferase</keyword>
<feature type="non-terminal residue" evidence="1">
    <location>
        <position position="1"/>
    </location>
</feature>
<accession>A0A5E4M7S2</accession>
<dbReference type="PANTHER" id="PTHR11439:SF483">
    <property type="entry name" value="PEPTIDE SYNTHASE GLIP-LIKE, PUTATIVE (AFU_ORTHOLOGUE AFUA_3G12920)-RELATED"/>
    <property type="match status" value="1"/>
</dbReference>
<dbReference type="GO" id="GO:0003964">
    <property type="term" value="F:RNA-directed DNA polymerase activity"/>
    <property type="evidence" value="ECO:0007669"/>
    <property type="project" value="UniProtKB-KW"/>
</dbReference>